<evidence type="ECO:0000256" key="3">
    <source>
        <dbReference type="SAM" id="Phobius"/>
    </source>
</evidence>
<name>A0ABY7ZN05_9ACTN</name>
<dbReference type="EMBL" id="CP118615">
    <property type="protein sequence ID" value="WDZ84364.1"/>
    <property type="molecule type" value="Genomic_DNA"/>
</dbReference>
<keyword evidence="3" id="KW-0472">Membrane</keyword>
<protein>
    <submittedName>
        <fullName evidence="5">EamA family transporter</fullName>
    </submittedName>
</protein>
<feature type="transmembrane region" description="Helical" evidence="3">
    <location>
        <begin position="220"/>
        <end position="242"/>
    </location>
</feature>
<feature type="transmembrane region" description="Helical" evidence="3">
    <location>
        <begin position="100"/>
        <end position="118"/>
    </location>
</feature>
<keyword evidence="3" id="KW-1133">Transmembrane helix</keyword>
<reference evidence="5 6" key="1">
    <citation type="submission" date="2023-02" db="EMBL/GenBank/DDBJ databases">
        <authorList>
            <person name="Mo P."/>
        </authorList>
    </citation>
    <scope>NUCLEOTIDE SEQUENCE [LARGE SCALE GENOMIC DNA]</scope>
    <source>
        <strain evidence="5 6">HUAS 3</strain>
    </source>
</reference>
<dbReference type="InterPro" id="IPR037185">
    <property type="entry name" value="EmrE-like"/>
</dbReference>
<feature type="region of interest" description="Disordered" evidence="2">
    <location>
        <begin position="302"/>
        <end position="352"/>
    </location>
</feature>
<keyword evidence="3" id="KW-0812">Transmembrane</keyword>
<feature type="transmembrane region" description="Helical" evidence="3">
    <location>
        <begin position="73"/>
        <end position="94"/>
    </location>
</feature>
<dbReference type="PANTHER" id="PTHR22911">
    <property type="entry name" value="ACYL-MALONYL CONDENSING ENZYME-RELATED"/>
    <property type="match status" value="1"/>
</dbReference>
<dbReference type="Proteomes" id="UP001219605">
    <property type="component" value="Chromosome"/>
</dbReference>
<sequence length="352" mass="35515">MIPPRPALGVVMVLASGALFAVNGTVSKLVLRAGIDAPQLTLLRAAGAFTALLVLSALLRPGPRRLRATAGQIPLLVGYGLTGFFLVPMLYFVAISRLPVGIGLLFEYSAPLLVALWARFGQRQPVRSRLWAGLALSLAGLACVAEVWGEPKLDGLGVLAGLGAAFFLACYYVLGARGVEGRDTISLCTWAFGAAAVAGLLTRAFIGVGDWTPLAGTSQGVPVALLLGYVVLLGSVVPYLLVAGAMRHLPATSVGIVGMVEPVLASAVAWVVIGAGEALNVAQLGGGALVLLGVALAETARVAPTRPSPDGPGGSPDGPDGRSGPATVGQPGPPDAIAVIPTGRPDAAGPLP</sequence>
<evidence type="ECO:0000313" key="5">
    <source>
        <dbReference type="EMBL" id="WDZ84364.1"/>
    </source>
</evidence>
<evidence type="ECO:0000259" key="4">
    <source>
        <dbReference type="Pfam" id="PF00892"/>
    </source>
</evidence>
<evidence type="ECO:0000313" key="6">
    <source>
        <dbReference type="Proteomes" id="UP001219605"/>
    </source>
</evidence>
<feature type="domain" description="EamA" evidence="4">
    <location>
        <begin position="8"/>
        <end position="144"/>
    </location>
</feature>
<dbReference type="RefSeq" id="WP_275030926.1">
    <property type="nucleotide sequence ID" value="NZ_CP118615.1"/>
</dbReference>
<feature type="transmembrane region" description="Helical" evidence="3">
    <location>
        <begin position="254"/>
        <end position="273"/>
    </location>
</feature>
<organism evidence="5 6">
    <name type="scientific">Micromonospora cathayae</name>
    <dbReference type="NCBI Taxonomy" id="3028804"/>
    <lineage>
        <taxon>Bacteria</taxon>
        <taxon>Bacillati</taxon>
        <taxon>Actinomycetota</taxon>
        <taxon>Actinomycetes</taxon>
        <taxon>Micromonosporales</taxon>
        <taxon>Micromonosporaceae</taxon>
        <taxon>Micromonospora</taxon>
    </lineage>
</organism>
<feature type="transmembrane region" description="Helical" evidence="3">
    <location>
        <begin position="279"/>
        <end position="297"/>
    </location>
</feature>
<gene>
    <name evidence="5" type="ORF">PVK37_28615</name>
</gene>
<evidence type="ECO:0000256" key="1">
    <source>
        <dbReference type="ARBA" id="ARBA00007362"/>
    </source>
</evidence>
<accession>A0ABY7ZN05</accession>
<dbReference type="SUPFAM" id="SSF103481">
    <property type="entry name" value="Multidrug resistance efflux transporter EmrE"/>
    <property type="match status" value="2"/>
</dbReference>
<feature type="transmembrane region" description="Helical" evidence="3">
    <location>
        <begin position="155"/>
        <end position="175"/>
    </location>
</feature>
<feature type="domain" description="EamA" evidence="4">
    <location>
        <begin position="156"/>
        <end position="296"/>
    </location>
</feature>
<dbReference type="Pfam" id="PF00892">
    <property type="entry name" value="EamA"/>
    <property type="match status" value="2"/>
</dbReference>
<evidence type="ECO:0000256" key="2">
    <source>
        <dbReference type="SAM" id="MobiDB-lite"/>
    </source>
</evidence>
<proteinExistence type="inferred from homology"/>
<feature type="transmembrane region" description="Helical" evidence="3">
    <location>
        <begin position="130"/>
        <end position="149"/>
    </location>
</feature>
<comment type="similarity">
    <text evidence="1">Belongs to the EamA transporter family.</text>
</comment>
<keyword evidence="6" id="KW-1185">Reference proteome</keyword>
<dbReference type="PANTHER" id="PTHR22911:SF79">
    <property type="entry name" value="MOBA-LIKE NTP TRANSFERASE DOMAIN-CONTAINING PROTEIN"/>
    <property type="match status" value="1"/>
</dbReference>
<feature type="transmembrane region" description="Helical" evidence="3">
    <location>
        <begin position="187"/>
        <end position="208"/>
    </location>
</feature>
<feature type="transmembrane region" description="Helical" evidence="3">
    <location>
        <begin position="42"/>
        <end position="61"/>
    </location>
</feature>
<dbReference type="InterPro" id="IPR000620">
    <property type="entry name" value="EamA_dom"/>
</dbReference>